<evidence type="ECO:0000313" key="2">
    <source>
        <dbReference type="EMBL" id="TNN85158.1"/>
    </source>
</evidence>
<keyword evidence="1" id="KW-0472">Membrane</keyword>
<evidence type="ECO:0000313" key="3">
    <source>
        <dbReference type="Proteomes" id="UP000314294"/>
    </source>
</evidence>
<dbReference type="OrthoDB" id="8061355at2759"/>
<protein>
    <submittedName>
        <fullName evidence="2">Retinal-specific ATP-binding cassette transporter</fullName>
    </submittedName>
</protein>
<reference evidence="2 3" key="1">
    <citation type="submission" date="2019-03" db="EMBL/GenBank/DDBJ databases">
        <title>First draft genome of Liparis tanakae, snailfish: a comprehensive survey of snailfish specific genes.</title>
        <authorList>
            <person name="Kim W."/>
            <person name="Song I."/>
            <person name="Jeong J.-H."/>
            <person name="Kim D."/>
            <person name="Kim S."/>
            <person name="Ryu S."/>
            <person name="Song J.Y."/>
            <person name="Lee S.K."/>
        </authorList>
    </citation>
    <scope>NUCLEOTIDE SEQUENCE [LARGE SCALE GENOMIC DNA]</scope>
    <source>
        <tissue evidence="2">Muscle</tissue>
    </source>
</reference>
<keyword evidence="1" id="KW-0812">Transmembrane</keyword>
<feature type="transmembrane region" description="Helical" evidence="1">
    <location>
        <begin position="23"/>
        <end position="42"/>
    </location>
</feature>
<comment type="caution">
    <text evidence="2">The sequence shown here is derived from an EMBL/GenBank/DDBJ whole genome shotgun (WGS) entry which is preliminary data.</text>
</comment>
<sequence length="157" mass="17923">MGLLTQFTLLLWKNFTLRKRQKVRLVVELIWPLFLFVILVLVRSTNKPIYKRQCHYPNKAMPSAGVLPWLQGMTCNIKNPCLKYPTLGETPGQVNNFNSSIIAGMLIELQTTLVNRSILSNAQLLADDLDQWDSVLSQTNPEDGSFTLMIFRFSYGT</sequence>
<gene>
    <name evidence="2" type="primary">ABCA4_4</name>
    <name evidence="2" type="ORF">EYF80_004508</name>
</gene>
<keyword evidence="2" id="KW-0067">ATP-binding</keyword>
<dbReference type="GO" id="GO:0005524">
    <property type="term" value="F:ATP binding"/>
    <property type="evidence" value="ECO:0007669"/>
    <property type="project" value="UniProtKB-KW"/>
</dbReference>
<proteinExistence type="predicted"/>
<dbReference type="EMBL" id="SRLO01000022">
    <property type="protein sequence ID" value="TNN85158.1"/>
    <property type="molecule type" value="Genomic_DNA"/>
</dbReference>
<keyword evidence="1" id="KW-1133">Transmembrane helix</keyword>
<accession>A0A4Z2J675</accession>
<name>A0A4Z2J675_9TELE</name>
<dbReference type="AlphaFoldDB" id="A0A4Z2J675"/>
<keyword evidence="3" id="KW-1185">Reference proteome</keyword>
<organism evidence="2 3">
    <name type="scientific">Liparis tanakae</name>
    <name type="common">Tanaka's snailfish</name>
    <dbReference type="NCBI Taxonomy" id="230148"/>
    <lineage>
        <taxon>Eukaryota</taxon>
        <taxon>Metazoa</taxon>
        <taxon>Chordata</taxon>
        <taxon>Craniata</taxon>
        <taxon>Vertebrata</taxon>
        <taxon>Euteleostomi</taxon>
        <taxon>Actinopterygii</taxon>
        <taxon>Neopterygii</taxon>
        <taxon>Teleostei</taxon>
        <taxon>Neoteleostei</taxon>
        <taxon>Acanthomorphata</taxon>
        <taxon>Eupercaria</taxon>
        <taxon>Perciformes</taxon>
        <taxon>Cottioidei</taxon>
        <taxon>Cottales</taxon>
        <taxon>Liparidae</taxon>
        <taxon>Liparis</taxon>
    </lineage>
</organism>
<keyword evidence="2" id="KW-0547">Nucleotide-binding</keyword>
<evidence type="ECO:0000256" key="1">
    <source>
        <dbReference type="SAM" id="Phobius"/>
    </source>
</evidence>
<dbReference type="Proteomes" id="UP000314294">
    <property type="component" value="Unassembled WGS sequence"/>
</dbReference>